<reference evidence="1" key="1">
    <citation type="journal article" date="2015" name="Nature">
        <title>Complex archaea that bridge the gap between prokaryotes and eukaryotes.</title>
        <authorList>
            <person name="Spang A."/>
            <person name="Saw J.H."/>
            <person name="Jorgensen S.L."/>
            <person name="Zaremba-Niedzwiedzka K."/>
            <person name="Martijn J."/>
            <person name="Lind A.E."/>
            <person name="van Eijk R."/>
            <person name="Schleper C."/>
            <person name="Guy L."/>
            <person name="Ettema T.J."/>
        </authorList>
    </citation>
    <scope>NUCLEOTIDE SEQUENCE</scope>
</reference>
<dbReference type="GO" id="GO:0009384">
    <property type="term" value="F:N-acylmannosamine kinase activity"/>
    <property type="evidence" value="ECO:0007669"/>
    <property type="project" value="TreeGrafter"/>
</dbReference>
<comment type="caution">
    <text evidence="1">The sequence shown here is derived from an EMBL/GenBank/DDBJ whole genome shotgun (WGS) entry which is preliminary data.</text>
</comment>
<dbReference type="SUPFAM" id="SSF53067">
    <property type="entry name" value="Actin-like ATPase domain"/>
    <property type="match status" value="1"/>
</dbReference>
<dbReference type="InterPro" id="IPR049874">
    <property type="entry name" value="ROK_cs"/>
</dbReference>
<name>A0A0F9DD46_9ZZZZ</name>
<evidence type="ECO:0000313" key="1">
    <source>
        <dbReference type="EMBL" id="KKL59584.1"/>
    </source>
</evidence>
<dbReference type="Pfam" id="PF00480">
    <property type="entry name" value="ROK"/>
    <property type="match status" value="1"/>
</dbReference>
<dbReference type="InterPro" id="IPR043129">
    <property type="entry name" value="ATPase_NBD"/>
</dbReference>
<protein>
    <recommendedName>
        <fullName evidence="2">Glucokinase</fullName>
    </recommendedName>
</protein>
<dbReference type="PROSITE" id="PS01125">
    <property type="entry name" value="ROK"/>
    <property type="match status" value="1"/>
</dbReference>
<dbReference type="EMBL" id="LAZR01029436">
    <property type="protein sequence ID" value="KKL59584.1"/>
    <property type="molecule type" value="Genomic_DNA"/>
</dbReference>
<dbReference type="GO" id="GO:0008761">
    <property type="term" value="F:UDP-N-acetylglucosamine 2-epimerase activity"/>
    <property type="evidence" value="ECO:0007669"/>
    <property type="project" value="TreeGrafter"/>
</dbReference>
<sequence length="334" mass="36720">MSEKFIVGVDIGGTWVRVAICTAELKEENIKKKITRTLKENKYSISNSVYQILSELLVENNIKHNQLLGIGIATAGPLNIEKGESFNNPNLGFKVIPLKKPINEKFPGIPLYFINDGNGAVLGVHYFEAEEDEKDNLAYIAMSTGIGVGVICNGHLLLGKEGNAAEVGHCIVEPSSSFQCNCGAFGCWEAFSSGTGLQNRALDALKEGQLNAEILMKIAENDKSKITAKEIFEAARKGEELSSKIVEDCIFYSKVGVGLVNNCYDVSSVYFGGAMMKDKEQIIPPLIEQFEKDPIRFTINHPPKLKSTKFEDDIGLRGALALVKYKREKHKVIS</sequence>
<dbReference type="InterPro" id="IPR000600">
    <property type="entry name" value="ROK"/>
</dbReference>
<dbReference type="AlphaFoldDB" id="A0A0F9DD46"/>
<accession>A0A0F9DD46</accession>
<proteinExistence type="predicted"/>
<organism evidence="1">
    <name type="scientific">marine sediment metagenome</name>
    <dbReference type="NCBI Taxonomy" id="412755"/>
    <lineage>
        <taxon>unclassified sequences</taxon>
        <taxon>metagenomes</taxon>
        <taxon>ecological metagenomes</taxon>
    </lineage>
</organism>
<dbReference type="Gene3D" id="3.30.420.40">
    <property type="match status" value="2"/>
</dbReference>
<dbReference type="PANTHER" id="PTHR18964">
    <property type="entry name" value="ROK (REPRESSOR, ORF, KINASE) FAMILY"/>
    <property type="match status" value="1"/>
</dbReference>
<dbReference type="CDD" id="cd24063">
    <property type="entry name" value="ASKHA_NBD_ROK_ApGLK-like"/>
    <property type="match status" value="1"/>
</dbReference>
<gene>
    <name evidence="1" type="ORF">LCGC14_2213860</name>
</gene>
<dbReference type="PANTHER" id="PTHR18964:SF149">
    <property type="entry name" value="BIFUNCTIONAL UDP-N-ACETYLGLUCOSAMINE 2-EPIMERASE_N-ACETYLMANNOSAMINE KINASE"/>
    <property type="match status" value="1"/>
</dbReference>
<evidence type="ECO:0008006" key="2">
    <source>
        <dbReference type="Google" id="ProtNLM"/>
    </source>
</evidence>